<reference evidence="1 2" key="1">
    <citation type="submission" date="2023-07" db="EMBL/GenBank/DDBJ databases">
        <title>Sorghum-associated microbial communities from plants grown in Nebraska, USA.</title>
        <authorList>
            <person name="Schachtman D."/>
        </authorList>
    </citation>
    <scope>NUCLEOTIDE SEQUENCE [LARGE SCALE GENOMIC DNA]</scope>
    <source>
        <strain evidence="1 2">DS1314</strain>
    </source>
</reference>
<organism evidence="1 2">
    <name type="scientific">Paenibacillus tundrae</name>
    <dbReference type="NCBI Taxonomy" id="528187"/>
    <lineage>
        <taxon>Bacteria</taxon>
        <taxon>Bacillati</taxon>
        <taxon>Bacillota</taxon>
        <taxon>Bacilli</taxon>
        <taxon>Bacillales</taxon>
        <taxon>Paenibacillaceae</taxon>
        <taxon>Paenibacillus</taxon>
    </lineage>
</organism>
<name>A0ABT9WEZ1_9BACL</name>
<gene>
    <name evidence="1" type="ORF">J2T19_003269</name>
</gene>
<dbReference type="Proteomes" id="UP001233836">
    <property type="component" value="Unassembled WGS sequence"/>
</dbReference>
<proteinExistence type="predicted"/>
<dbReference type="RefSeq" id="WP_307217448.1">
    <property type="nucleotide sequence ID" value="NZ_JAUSTI010000008.1"/>
</dbReference>
<evidence type="ECO:0000313" key="2">
    <source>
        <dbReference type="Proteomes" id="UP001233836"/>
    </source>
</evidence>
<evidence type="ECO:0000313" key="1">
    <source>
        <dbReference type="EMBL" id="MDQ0171807.1"/>
    </source>
</evidence>
<protein>
    <submittedName>
        <fullName evidence="1">Uncharacterized protein</fullName>
    </submittedName>
</protein>
<keyword evidence="2" id="KW-1185">Reference proteome</keyword>
<comment type="caution">
    <text evidence="1">The sequence shown here is derived from an EMBL/GenBank/DDBJ whole genome shotgun (WGS) entry which is preliminary data.</text>
</comment>
<accession>A0ABT9WEZ1</accession>
<sequence length="194" mass="21769">MTHMRKRGIRIGLGLFVAALVSAMLLLLLNTYGFSRDLDAMLTKYNIQSEQVKVVADIDSRTQLVFYDNYATEGLSLAFAQQKRWSSELKLTGGSLYDDPSERVNTRISALKWSDTDYNTILYGKIHDPDITQLRVSYDTASASTPIEANIAPLANEDRLWYVILTEPLTEVKLNMVGLNEAGDTIYTYGDAEI</sequence>
<dbReference type="EMBL" id="JAUSTI010000008">
    <property type="protein sequence ID" value="MDQ0171807.1"/>
    <property type="molecule type" value="Genomic_DNA"/>
</dbReference>